<reference evidence="1 2" key="1">
    <citation type="submission" date="2019-07" db="EMBL/GenBank/DDBJ databases">
        <title>New species of Amycolatopsis and Streptomyces.</title>
        <authorList>
            <person name="Duangmal K."/>
            <person name="Teo W.F.A."/>
            <person name="Lipun K."/>
        </authorList>
    </citation>
    <scope>NUCLEOTIDE SEQUENCE [LARGE SCALE GENOMIC DNA]</scope>
    <source>
        <strain evidence="1 2">JCM 30562</strain>
    </source>
</reference>
<evidence type="ECO:0000313" key="1">
    <source>
        <dbReference type="EMBL" id="TVT21490.1"/>
    </source>
</evidence>
<comment type="caution">
    <text evidence="1">The sequence shown here is derived from an EMBL/GenBank/DDBJ whole genome shotgun (WGS) entry which is preliminary data.</text>
</comment>
<dbReference type="Proteomes" id="UP000318578">
    <property type="component" value="Unassembled WGS sequence"/>
</dbReference>
<evidence type="ECO:0000313" key="2">
    <source>
        <dbReference type="Proteomes" id="UP000318578"/>
    </source>
</evidence>
<dbReference type="InterPro" id="IPR014347">
    <property type="entry name" value="Tautomerase/MIF_sf"/>
</dbReference>
<keyword evidence="2" id="KW-1185">Reference proteome</keyword>
<name>A0A558AB47_9PSEU</name>
<dbReference type="OrthoDB" id="4725002at2"/>
<proteinExistence type="predicted"/>
<dbReference type="SUPFAM" id="SSF55331">
    <property type="entry name" value="Tautomerase/MIF"/>
    <property type="match status" value="1"/>
</dbReference>
<gene>
    <name evidence="1" type="ORF">FNH06_17120</name>
</gene>
<organism evidence="1 2">
    <name type="scientific">Amycolatopsis acidiphila</name>
    <dbReference type="NCBI Taxonomy" id="715473"/>
    <lineage>
        <taxon>Bacteria</taxon>
        <taxon>Bacillati</taxon>
        <taxon>Actinomycetota</taxon>
        <taxon>Actinomycetes</taxon>
        <taxon>Pseudonocardiales</taxon>
        <taxon>Pseudonocardiaceae</taxon>
        <taxon>Amycolatopsis</taxon>
    </lineage>
</organism>
<sequence>MPQFFIEAPAGIRPEAKQTMMREITVAIDEAYRIPDVRVWLREYAAENVAQDGRIAAEPIRPVCFLEAPELHSIDVRRTMSNRIHAAIHEAYGELADTAETLILMNLYPLENAGFAGRMQSDNPEIVEAVGRLNA</sequence>
<dbReference type="AlphaFoldDB" id="A0A558AB47"/>
<dbReference type="RefSeq" id="WP_144639494.1">
    <property type="nucleotide sequence ID" value="NZ_BNAX01000008.1"/>
</dbReference>
<dbReference type="EMBL" id="VJZA01000026">
    <property type="protein sequence ID" value="TVT21490.1"/>
    <property type="molecule type" value="Genomic_DNA"/>
</dbReference>
<dbReference type="Gene3D" id="3.30.429.10">
    <property type="entry name" value="Macrophage Migration Inhibitory Factor"/>
    <property type="match status" value="2"/>
</dbReference>
<protein>
    <submittedName>
        <fullName evidence="1">N-acetylmuramic acid 6-phosphate etherase</fullName>
    </submittedName>
</protein>
<accession>A0A558AB47</accession>